<dbReference type="Proteomes" id="UP000038010">
    <property type="component" value="Unassembled WGS sequence"/>
</dbReference>
<dbReference type="OrthoDB" id="3063476at2759"/>
<organism evidence="2 3">
    <name type="scientific">Cyphellophora attinorum</name>
    <dbReference type="NCBI Taxonomy" id="1664694"/>
    <lineage>
        <taxon>Eukaryota</taxon>
        <taxon>Fungi</taxon>
        <taxon>Dikarya</taxon>
        <taxon>Ascomycota</taxon>
        <taxon>Pezizomycotina</taxon>
        <taxon>Eurotiomycetes</taxon>
        <taxon>Chaetothyriomycetidae</taxon>
        <taxon>Chaetothyriales</taxon>
        <taxon>Cyphellophoraceae</taxon>
        <taxon>Cyphellophora</taxon>
    </lineage>
</organism>
<name>A0A0N1HDU6_9EURO</name>
<feature type="region of interest" description="Disordered" evidence="1">
    <location>
        <begin position="160"/>
        <end position="200"/>
    </location>
</feature>
<reference evidence="2 3" key="1">
    <citation type="submission" date="2015-06" db="EMBL/GenBank/DDBJ databases">
        <title>Draft genome of the ant-associated black yeast Phialophora attae CBS 131958.</title>
        <authorList>
            <person name="Moreno L.F."/>
            <person name="Stielow B.J."/>
            <person name="de Hoog S."/>
            <person name="Vicente V.A."/>
            <person name="Weiss V.A."/>
            <person name="de Vries M."/>
            <person name="Cruz L.M."/>
            <person name="Souza E.M."/>
        </authorList>
    </citation>
    <scope>NUCLEOTIDE SEQUENCE [LARGE SCALE GENOMIC DNA]</scope>
    <source>
        <strain evidence="2 3">CBS 131958</strain>
    </source>
</reference>
<dbReference type="VEuPathDB" id="FungiDB:AB675_6869"/>
<dbReference type="Pfam" id="PF12223">
    <property type="entry name" value="DUF3602"/>
    <property type="match status" value="1"/>
</dbReference>
<keyword evidence="3" id="KW-1185">Reference proteome</keyword>
<comment type="caution">
    <text evidence="2">The sequence shown here is derived from an EMBL/GenBank/DDBJ whole genome shotgun (WGS) entry which is preliminary data.</text>
</comment>
<evidence type="ECO:0000256" key="1">
    <source>
        <dbReference type="SAM" id="MobiDB-lite"/>
    </source>
</evidence>
<protein>
    <submittedName>
        <fullName evidence="2">Uncharacterized protein</fullName>
    </submittedName>
</protein>
<evidence type="ECO:0000313" key="3">
    <source>
        <dbReference type="Proteomes" id="UP000038010"/>
    </source>
</evidence>
<dbReference type="EMBL" id="LFJN01000005">
    <property type="protein sequence ID" value="KPI43320.1"/>
    <property type="molecule type" value="Genomic_DNA"/>
</dbReference>
<dbReference type="GeneID" id="28739072"/>
<evidence type="ECO:0000313" key="2">
    <source>
        <dbReference type="EMBL" id="KPI43320.1"/>
    </source>
</evidence>
<feature type="compositionally biased region" description="Polar residues" evidence="1">
    <location>
        <begin position="47"/>
        <end position="60"/>
    </location>
</feature>
<accession>A0A0N1HDU6</accession>
<feature type="compositionally biased region" description="Polar residues" evidence="1">
    <location>
        <begin position="75"/>
        <end position="96"/>
    </location>
</feature>
<dbReference type="RefSeq" id="XP_018003283.1">
    <property type="nucleotide sequence ID" value="XM_018147192.1"/>
</dbReference>
<dbReference type="InterPro" id="IPR053203">
    <property type="entry name" value="Cisplatin_resist-associated"/>
</dbReference>
<gene>
    <name evidence="2" type="ORF">AB675_6869</name>
</gene>
<feature type="region of interest" description="Disordered" evidence="1">
    <location>
        <begin position="42"/>
        <end position="107"/>
    </location>
</feature>
<dbReference type="PANTHER" id="PTHR34693:SF1">
    <property type="entry name" value="PROTEIN PAR32"/>
    <property type="match status" value="1"/>
</dbReference>
<proteinExistence type="predicted"/>
<dbReference type="InterPro" id="IPR022024">
    <property type="entry name" value="DUF3602"/>
</dbReference>
<sequence>MAATSTKRQYVHFGRGGAGMTFATEGLLCICLISCDRQHDDEASRPSHVQRTAAQTSVADQQGRRFSTGVGGLGNMTSARRTSAAKQSQDATSQQNYDDDDDHKAYHDHSAPGIVLVKGGHSIGIGGFANRYIPSSAEDEEAAHNNEHFRRQSLANIAAARSRKSSQASTLVSEQGASRRGSLASLRDFVRAGGRRTSKV</sequence>
<dbReference type="PANTHER" id="PTHR34693">
    <property type="entry name" value="PROTEIN PAR32"/>
    <property type="match status" value="1"/>
</dbReference>
<dbReference type="AlphaFoldDB" id="A0A0N1HDU6"/>